<evidence type="ECO:0000313" key="2">
    <source>
        <dbReference type="Proteomes" id="UP000039865"/>
    </source>
</evidence>
<dbReference type="Gene3D" id="3.10.20.90">
    <property type="entry name" value="Phosphatidylinositol 3-kinase Catalytic Subunit, Chain A, domain 1"/>
    <property type="match status" value="1"/>
</dbReference>
<organism evidence="1 2">
    <name type="scientific">Stylonychia lemnae</name>
    <name type="common">Ciliate</name>
    <dbReference type="NCBI Taxonomy" id="5949"/>
    <lineage>
        <taxon>Eukaryota</taxon>
        <taxon>Sar</taxon>
        <taxon>Alveolata</taxon>
        <taxon>Ciliophora</taxon>
        <taxon>Intramacronucleata</taxon>
        <taxon>Spirotrichea</taxon>
        <taxon>Stichotrichia</taxon>
        <taxon>Sporadotrichida</taxon>
        <taxon>Oxytrichidae</taxon>
        <taxon>Stylonychinae</taxon>
        <taxon>Stylonychia</taxon>
    </lineage>
</organism>
<reference evidence="1 2" key="1">
    <citation type="submission" date="2014-06" db="EMBL/GenBank/DDBJ databases">
        <authorList>
            <person name="Swart Estienne"/>
        </authorList>
    </citation>
    <scope>NUCLEOTIDE SEQUENCE [LARGE SCALE GENOMIC DNA]</scope>
    <source>
        <strain evidence="1 2">130c</strain>
    </source>
</reference>
<name>A0A078AK42_STYLE</name>
<accession>A0A078AK42</accession>
<evidence type="ECO:0008006" key="3">
    <source>
        <dbReference type="Google" id="ProtNLM"/>
    </source>
</evidence>
<dbReference type="EMBL" id="CCKQ01010737">
    <property type="protein sequence ID" value="CDW82266.1"/>
    <property type="molecule type" value="Genomic_DNA"/>
</dbReference>
<dbReference type="AlphaFoldDB" id="A0A078AK42"/>
<dbReference type="Proteomes" id="UP000039865">
    <property type="component" value="Unassembled WGS sequence"/>
</dbReference>
<dbReference type="InterPro" id="IPR029071">
    <property type="entry name" value="Ubiquitin-like_domsf"/>
</dbReference>
<sequence>MDQKMFFLVLEPAQTKTFQKLPRLQKRRLFKDQKEAVTIGEILAYIRKQLNKSKYTSLIIYALDYIYDNKGLLTDKKDGHLYLVYSQEDIFG</sequence>
<keyword evidence="2" id="KW-1185">Reference proteome</keyword>
<evidence type="ECO:0000313" key="1">
    <source>
        <dbReference type="EMBL" id="CDW82266.1"/>
    </source>
</evidence>
<proteinExistence type="predicted"/>
<dbReference type="InParanoid" id="A0A078AK42"/>
<dbReference type="SUPFAM" id="SSF54236">
    <property type="entry name" value="Ubiquitin-like"/>
    <property type="match status" value="1"/>
</dbReference>
<protein>
    <recommendedName>
        <fullName evidence="3">Autophagy-related protein</fullName>
    </recommendedName>
</protein>
<gene>
    <name evidence="1" type="primary">Contig3659.g3909</name>
    <name evidence="1" type="ORF">STYLEM_11296</name>
</gene>